<comment type="caution">
    <text evidence="2">The sequence shown here is derived from an EMBL/GenBank/DDBJ whole genome shotgun (WGS) entry which is preliminary data.</text>
</comment>
<dbReference type="PANTHER" id="PTHR34069">
    <property type="entry name" value="3-OXOACYL-[ACYL-CARRIER-PROTEIN] SYNTHASE 3"/>
    <property type="match status" value="1"/>
</dbReference>
<organism evidence="2 3">
    <name type="scientific">Candidatus Beckwithbacteria bacterium GW2011_GWB1_47_15</name>
    <dbReference type="NCBI Taxonomy" id="1618371"/>
    <lineage>
        <taxon>Bacteria</taxon>
        <taxon>Candidatus Beckwithiibacteriota</taxon>
    </lineage>
</organism>
<dbReference type="Pfam" id="PF01154">
    <property type="entry name" value="HMG_CoA_synt_N"/>
    <property type="match status" value="1"/>
</dbReference>
<dbReference type="AlphaFoldDB" id="A0A0G1RU55"/>
<dbReference type="InterPro" id="IPR013528">
    <property type="entry name" value="HMG_CoA_synth_N"/>
</dbReference>
<dbReference type="NCBIfam" id="NF003274">
    <property type="entry name" value="PRK04262.1"/>
    <property type="match status" value="1"/>
</dbReference>
<evidence type="ECO:0000313" key="2">
    <source>
        <dbReference type="EMBL" id="KKU60652.1"/>
    </source>
</evidence>
<name>A0A0G1RU55_9BACT</name>
<accession>A0A0G1RU55</accession>
<dbReference type="InterPro" id="IPR016039">
    <property type="entry name" value="Thiolase-like"/>
</dbReference>
<dbReference type="PATRIC" id="fig|1618371.3.peg.1032"/>
<evidence type="ECO:0000313" key="3">
    <source>
        <dbReference type="Proteomes" id="UP000033860"/>
    </source>
</evidence>
<gene>
    <name evidence="2" type="ORF">UX85_C0008G0026</name>
</gene>
<dbReference type="GO" id="GO:0044550">
    <property type="term" value="P:secondary metabolite biosynthetic process"/>
    <property type="evidence" value="ECO:0007669"/>
    <property type="project" value="TreeGrafter"/>
</dbReference>
<protein>
    <recommendedName>
        <fullName evidence="1">Hydroxymethylglutaryl-coenzyme A synthase N-terminal domain-containing protein</fullName>
    </recommendedName>
</protein>
<reference evidence="2 3" key="1">
    <citation type="journal article" date="2015" name="Nature">
        <title>rRNA introns, odd ribosomes, and small enigmatic genomes across a large radiation of phyla.</title>
        <authorList>
            <person name="Brown C.T."/>
            <person name="Hug L.A."/>
            <person name="Thomas B.C."/>
            <person name="Sharon I."/>
            <person name="Castelle C.J."/>
            <person name="Singh A."/>
            <person name="Wilkins M.J."/>
            <person name="Williams K.H."/>
            <person name="Banfield J.F."/>
        </authorList>
    </citation>
    <scope>NUCLEOTIDE SEQUENCE [LARGE SCALE GENOMIC DNA]</scope>
</reference>
<proteinExistence type="predicted"/>
<sequence length="348" mass="37373">MLNKFKFKNVGVIGFGAHVPTYRITVDEIAKVHEKDGRAIAASLGVKEKAVADRDEDTVSLAVTAALHSLKRVQGKLFKPKDLGAVLVGSESHPYAVKPTGSVVAEILGVGREYLTADLEFACKAGTTAMIVIASLIEAGLIEAGLAIGADVAQSRRGDALEYTAGAGAAAVVLGSKKYPWQAKFEAASSFNSDTPDFWRRAGQKFPAHAGRFTGEPAYFAHVEEGTRQFLKKFRQKIGWFNHVVLHMPNGKFPKKAAARLGVTAGQLKTGFIVEKIGNPYCASAMTGLVKVLEEGRKNQKILMTSYGSGAGSDSISLTILQKNSIGKDTDVSEQIKKFEYISYSKLC</sequence>
<dbReference type="Gene3D" id="3.40.47.10">
    <property type="match status" value="1"/>
</dbReference>
<dbReference type="EMBL" id="LCNT01000008">
    <property type="protein sequence ID" value="KKU60652.1"/>
    <property type="molecule type" value="Genomic_DNA"/>
</dbReference>
<dbReference type="SUPFAM" id="SSF53901">
    <property type="entry name" value="Thiolase-like"/>
    <property type="match status" value="2"/>
</dbReference>
<dbReference type="PANTHER" id="PTHR34069:SF3">
    <property type="entry name" value="ACYL-COA:ACYL-COA ALKYLTRANSFERASE"/>
    <property type="match status" value="1"/>
</dbReference>
<evidence type="ECO:0000259" key="1">
    <source>
        <dbReference type="Pfam" id="PF01154"/>
    </source>
</evidence>
<dbReference type="Proteomes" id="UP000033860">
    <property type="component" value="Unassembled WGS sequence"/>
</dbReference>
<feature type="domain" description="Hydroxymethylglutaryl-coenzyme A synthase N-terminal" evidence="1">
    <location>
        <begin position="8"/>
        <end position="177"/>
    </location>
</feature>
<dbReference type="GO" id="GO:0016746">
    <property type="term" value="F:acyltransferase activity"/>
    <property type="evidence" value="ECO:0007669"/>
    <property type="project" value="UniProtKB-KW"/>
</dbReference>
<dbReference type="CDD" id="cd00827">
    <property type="entry name" value="init_cond_enzymes"/>
    <property type="match status" value="1"/>
</dbReference>